<keyword evidence="2" id="KW-1185">Reference proteome</keyword>
<comment type="caution">
    <text evidence="1">The sequence shown here is derived from an EMBL/GenBank/DDBJ whole genome shotgun (WGS) entry which is preliminary data.</text>
</comment>
<dbReference type="EMBL" id="JAKWBL010000005">
    <property type="protein sequence ID" value="MCH5600867.1"/>
    <property type="molecule type" value="Genomic_DNA"/>
</dbReference>
<protein>
    <submittedName>
        <fullName evidence="1">DUF2961 domain-containing protein</fullName>
    </submittedName>
</protein>
<name>A0ABS9SR52_9BACT</name>
<reference evidence="1 2" key="1">
    <citation type="submission" date="2022-02" db="EMBL/GenBank/DDBJ databases">
        <authorList>
            <person name="Min J."/>
        </authorList>
    </citation>
    <scope>NUCLEOTIDE SEQUENCE [LARGE SCALE GENOMIC DNA]</scope>
    <source>
        <strain evidence="1 2">GR10-1</strain>
    </source>
</reference>
<accession>A0ABS9SR52</accession>
<evidence type="ECO:0000313" key="2">
    <source>
        <dbReference type="Proteomes" id="UP001202248"/>
    </source>
</evidence>
<gene>
    <name evidence="1" type="ORF">MKP09_24620</name>
</gene>
<dbReference type="Proteomes" id="UP001202248">
    <property type="component" value="Unassembled WGS sequence"/>
</dbReference>
<organism evidence="1 2">
    <name type="scientific">Niabella ginsengisoli</name>
    <dbReference type="NCBI Taxonomy" id="522298"/>
    <lineage>
        <taxon>Bacteria</taxon>
        <taxon>Pseudomonadati</taxon>
        <taxon>Bacteroidota</taxon>
        <taxon>Chitinophagia</taxon>
        <taxon>Chitinophagales</taxon>
        <taxon>Chitinophagaceae</taxon>
        <taxon>Niabella</taxon>
    </lineage>
</organism>
<sequence>MMPYQKNAKISFINKNPFPVNIKTDVSVTAYKWDDATMYFHTTYKYEENIKDAKWDYDVTKVAAKDPAAPIDWNFATINGKGVYMGNTLSINNRMNTWYGEGDAKAYVDGEKFPSEFGTGLEDYYNTSWAPVVLYQTPFANATRADNPSSAGLNTFTRTRILDAIPFSNSFSYDMEMLSWDGGVIDAAATTYWYGMPGAN</sequence>
<dbReference type="Gene3D" id="2.60.120.1390">
    <property type="match status" value="1"/>
</dbReference>
<dbReference type="Pfam" id="PF11175">
    <property type="entry name" value="DUF2961"/>
    <property type="match status" value="1"/>
</dbReference>
<evidence type="ECO:0000313" key="1">
    <source>
        <dbReference type="EMBL" id="MCH5600867.1"/>
    </source>
</evidence>
<proteinExistence type="predicted"/>
<dbReference type="InterPro" id="IPR021345">
    <property type="entry name" value="DUF2961"/>
</dbReference>